<protein>
    <submittedName>
        <fullName evidence="3">TnpR protein</fullName>
    </submittedName>
</protein>
<evidence type="ECO:0000313" key="4">
    <source>
        <dbReference type="Proteomes" id="UP000465360"/>
    </source>
</evidence>
<evidence type="ECO:0000313" key="3">
    <source>
        <dbReference type="EMBL" id="GFG91802.1"/>
    </source>
</evidence>
<comment type="caution">
    <text evidence="3">The sequence shown here is derived from an EMBL/GenBank/DDBJ whole genome shotgun (WGS) entry which is preliminary data.</text>
</comment>
<dbReference type="PANTHER" id="PTHR41878">
    <property type="entry name" value="LEXA REPRESSOR-RELATED"/>
    <property type="match status" value="1"/>
</dbReference>
<sequence>MTGGVPEKKRKLKRKSGVPGGIVDLSMLQKLIAGAGRDVFAGVFDEPTPEVRAVPERVRGFRVRVDLMYAKPPIWRRLVLPGDLMLDELHVVLQAAMGWQDGHLHKFGVGGDRRRRAYFVTGFDLSEGDDGVVEDSVRLDQVVSDKGERLFYDYDFGDGWEHVLVVEDVLDDPPSAPVCLTGRMACPPEDCGGLGGYEELAAWVRGGYDPRATPMGLGAQEMRDWLPRDWHPDRFSVAETNDALAVLNTR</sequence>
<dbReference type="AlphaFoldDB" id="A0A7I9YTD7"/>
<keyword evidence="4" id="KW-1185">Reference proteome</keyword>
<reference evidence="3 4" key="1">
    <citation type="journal article" date="2019" name="Emerg. Microbes Infect.">
        <title>Comprehensive subspecies identification of 175 nontuberculous mycobacteria species based on 7547 genomic profiles.</title>
        <authorList>
            <person name="Matsumoto Y."/>
            <person name="Kinjo T."/>
            <person name="Motooka D."/>
            <person name="Nabeya D."/>
            <person name="Jung N."/>
            <person name="Uechi K."/>
            <person name="Horii T."/>
            <person name="Iida T."/>
            <person name="Fujita J."/>
            <person name="Nakamura S."/>
        </authorList>
    </citation>
    <scope>NUCLEOTIDE SEQUENCE [LARGE SCALE GENOMIC DNA]</scope>
    <source>
        <strain evidence="3 4">JCM 30725</strain>
    </source>
</reference>
<evidence type="ECO:0000259" key="1">
    <source>
        <dbReference type="Pfam" id="PF07929"/>
    </source>
</evidence>
<gene>
    <name evidence="2" type="ORF">MBOU_20420</name>
    <name evidence="3" type="ORF">MBOU_38440</name>
</gene>
<dbReference type="PANTHER" id="PTHR41878:SF1">
    <property type="entry name" value="TNPR PROTEIN"/>
    <property type="match status" value="1"/>
</dbReference>
<dbReference type="SUPFAM" id="SSF159941">
    <property type="entry name" value="MM3350-like"/>
    <property type="match status" value="1"/>
</dbReference>
<dbReference type="Pfam" id="PF07929">
    <property type="entry name" value="PRiA4_ORF3"/>
    <property type="match status" value="1"/>
</dbReference>
<proteinExistence type="predicted"/>
<dbReference type="EMBL" id="BLKZ01000001">
    <property type="protein sequence ID" value="GFG90000.1"/>
    <property type="molecule type" value="Genomic_DNA"/>
</dbReference>
<name>A0A7I9YTD7_MYCBU</name>
<dbReference type="InterPro" id="IPR012912">
    <property type="entry name" value="Plasmid_pRiA4b_Orf3-like"/>
</dbReference>
<dbReference type="EMBL" id="BLKZ01000001">
    <property type="protein sequence ID" value="GFG91802.1"/>
    <property type="molecule type" value="Genomic_DNA"/>
</dbReference>
<reference evidence="3" key="2">
    <citation type="submission" date="2020-02" db="EMBL/GenBank/DDBJ databases">
        <authorList>
            <person name="Matsumoto Y."/>
            <person name="Motooka D."/>
            <person name="Nakamura S."/>
        </authorList>
    </citation>
    <scope>NUCLEOTIDE SEQUENCE</scope>
    <source>
        <strain evidence="3">JCM 30725</strain>
    </source>
</reference>
<accession>A0A7I9YTD7</accession>
<evidence type="ECO:0000313" key="2">
    <source>
        <dbReference type="EMBL" id="GFG90000.1"/>
    </source>
</evidence>
<dbReference type="Gene3D" id="3.10.290.30">
    <property type="entry name" value="MM3350-like"/>
    <property type="match status" value="1"/>
</dbReference>
<dbReference type="InterPro" id="IPR024047">
    <property type="entry name" value="MM3350-like_sf"/>
</dbReference>
<organism evidence="3 4">
    <name type="scientific">Mycobacterium bourgelatii</name>
    <dbReference type="NCBI Taxonomy" id="1273442"/>
    <lineage>
        <taxon>Bacteria</taxon>
        <taxon>Bacillati</taxon>
        <taxon>Actinomycetota</taxon>
        <taxon>Actinomycetes</taxon>
        <taxon>Mycobacteriales</taxon>
        <taxon>Mycobacteriaceae</taxon>
        <taxon>Mycobacterium</taxon>
    </lineage>
</organism>
<feature type="domain" description="Plasmid pRiA4b Orf3-like" evidence="1">
    <location>
        <begin position="61"/>
        <end position="238"/>
    </location>
</feature>
<dbReference type="Proteomes" id="UP000465360">
    <property type="component" value="Unassembled WGS sequence"/>
</dbReference>